<feature type="region of interest" description="Disordered" evidence="1">
    <location>
        <begin position="1"/>
        <end position="21"/>
    </location>
</feature>
<evidence type="ECO:0000313" key="4">
    <source>
        <dbReference type="Proteomes" id="UP000763641"/>
    </source>
</evidence>
<dbReference type="RefSeq" id="WP_204199441.1">
    <property type="nucleotide sequence ID" value="NZ_JAFEMC010000003.1"/>
</dbReference>
<feature type="domain" description="PilZ" evidence="2">
    <location>
        <begin position="26"/>
        <end position="90"/>
    </location>
</feature>
<evidence type="ECO:0000259" key="2">
    <source>
        <dbReference type="Pfam" id="PF07238"/>
    </source>
</evidence>
<evidence type="ECO:0000256" key="1">
    <source>
        <dbReference type="SAM" id="MobiDB-lite"/>
    </source>
</evidence>
<accession>A0ABS2D8U5</accession>
<organism evidence="3 4">
    <name type="scientific">Sphingomonas longa</name>
    <dbReference type="NCBI Taxonomy" id="2778730"/>
    <lineage>
        <taxon>Bacteria</taxon>
        <taxon>Pseudomonadati</taxon>
        <taxon>Pseudomonadota</taxon>
        <taxon>Alphaproteobacteria</taxon>
        <taxon>Sphingomonadales</taxon>
        <taxon>Sphingomonadaceae</taxon>
        <taxon>Sphingomonas</taxon>
    </lineage>
</organism>
<sequence length="104" mass="11218">MATQPIEDHRPDGRKSTRHSLNIKGSARIAVGIDIIDASASGVKARLSVPLPIGTLINIGLPGNNKRHARVVWSEGDITGCEFVQPLDSYDLMMMLDGPKAQND</sequence>
<proteinExistence type="predicted"/>
<gene>
    <name evidence="3" type="ORF">ILT43_13300</name>
</gene>
<name>A0ABS2D8U5_9SPHN</name>
<keyword evidence="4" id="KW-1185">Reference proteome</keyword>
<reference evidence="3 4" key="1">
    <citation type="submission" date="2020-12" db="EMBL/GenBank/DDBJ databases">
        <title>Sphingomonas sp.</title>
        <authorList>
            <person name="Kim M.K."/>
        </authorList>
    </citation>
    <scope>NUCLEOTIDE SEQUENCE [LARGE SCALE GENOMIC DNA]</scope>
    <source>
        <strain evidence="3 4">BT552</strain>
    </source>
</reference>
<evidence type="ECO:0000313" key="3">
    <source>
        <dbReference type="EMBL" id="MBM6577354.1"/>
    </source>
</evidence>
<dbReference type="InterPro" id="IPR009875">
    <property type="entry name" value="PilZ_domain"/>
</dbReference>
<dbReference type="Proteomes" id="UP000763641">
    <property type="component" value="Unassembled WGS sequence"/>
</dbReference>
<protein>
    <submittedName>
        <fullName evidence="3">PilZ domain-containing protein</fullName>
    </submittedName>
</protein>
<comment type="caution">
    <text evidence="3">The sequence shown here is derived from an EMBL/GenBank/DDBJ whole genome shotgun (WGS) entry which is preliminary data.</text>
</comment>
<dbReference type="SUPFAM" id="SSF141371">
    <property type="entry name" value="PilZ domain-like"/>
    <property type="match status" value="1"/>
</dbReference>
<dbReference type="EMBL" id="JAFEMC010000003">
    <property type="protein sequence ID" value="MBM6577354.1"/>
    <property type="molecule type" value="Genomic_DNA"/>
</dbReference>
<feature type="compositionally biased region" description="Basic and acidic residues" evidence="1">
    <location>
        <begin position="1"/>
        <end position="15"/>
    </location>
</feature>
<dbReference type="Pfam" id="PF07238">
    <property type="entry name" value="PilZ"/>
    <property type="match status" value="1"/>
</dbReference>